<protein>
    <recommendedName>
        <fullName evidence="5">M20/M25/M40 family metallo-hydrolase</fullName>
    </recommendedName>
</protein>
<dbReference type="Proteomes" id="UP001174909">
    <property type="component" value="Unassembled WGS sequence"/>
</dbReference>
<proteinExistence type="predicted"/>
<dbReference type="GO" id="GO:0016787">
    <property type="term" value="F:hydrolase activity"/>
    <property type="evidence" value="ECO:0007669"/>
    <property type="project" value="UniProtKB-KW"/>
</dbReference>
<sequence length="371" mass="39396">MTDLREKALNTLARLGARPATSFLEDGVASVVRDVLDEAGVPHRTDAYGNVIGHLGGVSADGSVPPIAFMAHMDHPGFEAVARDGDFLVGSAMGGVPQSSFEAGVPLQVLLPDGQRLAAATAGLYGEASERKTLISLADSGRLAEVPLPSSVIFDLVDFQLEDGYIRMRALDDLAGCGSTLAMLSVLASEKPAGDVYGVFTRAEEVGLVGARLLAEAGTLPKETLVVSLESSRTLPGAEIGGGPVIRVGDAGFTFNADAETALIRARETLQARPEGFKVQRQLMSGGTCEASAFSVYGYRTTGIAFPLGNYHNGAPDGGIEAEYIHEEDYLGGVELMLEAVRRMPEREDTAFRRRLREIPAEFRERMLGPE</sequence>
<evidence type="ECO:0000313" key="4">
    <source>
        <dbReference type="Proteomes" id="UP001174909"/>
    </source>
</evidence>
<organism evidence="3 4">
    <name type="scientific">Geodia barretti</name>
    <name type="common">Barrett's horny sponge</name>
    <dbReference type="NCBI Taxonomy" id="519541"/>
    <lineage>
        <taxon>Eukaryota</taxon>
        <taxon>Metazoa</taxon>
        <taxon>Porifera</taxon>
        <taxon>Demospongiae</taxon>
        <taxon>Heteroscleromorpha</taxon>
        <taxon>Tetractinellida</taxon>
        <taxon>Astrophorina</taxon>
        <taxon>Geodiidae</taxon>
        <taxon>Geodia</taxon>
    </lineage>
</organism>
<keyword evidence="4" id="KW-1185">Reference proteome</keyword>
<keyword evidence="1" id="KW-0479">Metal-binding</keyword>
<comment type="caution">
    <text evidence="3">The sequence shown here is derived from an EMBL/GenBank/DDBJ whole genome shotgun (WGS) entry which is preliminary data.</text>
</comment>
<evidence type="ECO:0000256" key="2">
    <source>
        <dbReference type="ARBA" id="ARBA00022801"/>
    </source>
</evidence>
<reference evidence="3" key="1">
    <citation type="submission" date="2023-03" db="EMBL/GenBank/DDBJ databases">
        <authorList>
            <person name="Steffen K."/>
            <person name="Cardenas P."/>
        </authorList>
    </citation>
    <scope>NUCLEOTIDE SEQUENCE</scope>
</reference>
<keyword evidence="2" id="KW-0378">Hydrolase</keyword>
<dbReference type="InterPro" id="IPR008007">
    <property type="entry name" value="Peptidase_M42"/>
</dbReference>
<dbReference type="PIRSF" id="PIRSF001123">
    <property type="entry name" value="PepA_GA"/>
    <property type="match status" value="1"/>
</dbReference>
<gene>
    <name evidence="3" type="ORF">GBAR_LOCUS7551</name>
</gene>
<evidence type="ECO:0000256" key="1">
    <source>
        <dbReference type="ARBA" id="ARBA00022723"/>
    </source>
</evidence>
<dbReference type="SUPFAM" id="SSF53187">
    <property type="entry name" value="Zn-dependent exopeptidases"/>
    <property type="match status" value="1"/>
</dbReference>
<dbReference type="InterPro" id="IPR051464">
    <property type="entry name" value="Peptidase_M42_aminopept"/>
</dbReference>
<evidence type="ECO:0008006" key="5">
    <source>
        <dbReference type="Google" id="ProtNLM"/>
    </source>
</evidence>
<dbReference type="GO" id="GO:0046872">
    <property type="term" value="F:metal ion binding"/>
    <property type="evidence" value="ECO:0007669"/>
    <property type="project" value="UniProtKB-KW"/>
</dbReference>
<evidence type="ECO:0000313" key="3">
    <source>
        <dbReference type="EMBL" id="CAI8011770.1"/>
    </source>
</evidence>
<dbReference type="Pfam" id="PF05343">
    <property type="entry name" value="Peptidase_M42"/>
    <property type="match status" value="1"/>
</dbReference>
<accession>A0AA35WEN5</accession>
<dbReference type="PANTHER" id="PTHR32481:SF0">
    <property type="entry name" value="AMINOPEPTIDASE YPDE-RELATED"/>
    <property type="match status" value="1"/>
</dbReference>
<dbReference type="EMBL" id="CASHTH010001123">
    <property type="protein sequence ID" value="CAI8011770.1"/>
    <property type="molecule type" value="Genomic_DNA"/>
</dbReference>
<dbReference type="AlphaFoldDB" id="A0AA35WEN5"/>
<name>A0AA35WEN5_GEOBA</name>
<dbReference type="Gene3D" id="3.40.630.10">
    <property type="entry name" value="Zn peptidases"/>
    <property type="match status" value="2"/>
</dbReference>
<dbReference type="PANTHER" id="PTHR32481">
    <property type="entry name" value="AMINOPEPTIDASE"/>
    <property type="match status" value="1"/>
</dbReference>